<gene>
    <name evidence="1" type="ORF">ERS137941_01987</name>
    <name evidence="2" type="ORF">ERS137959_00341</name>
</gene>
<evidence type="ECO:0000313" key="4">
    <source>
        <dbReference type="Proteomes" id="UP000048841"/>
    </source>
</evidence>
<protein>
    <submittedName>
        <fullName evidence="1 2">Phage-associated acyl carrier protein</fullName>
    </submittedName>
</protein>
<proteinExistence type="predicted"/>
<evidence type="ECO:0000313" key="2">
    <source>
        <dbReference type="EMBL" id="CND10609.1"/>
    </source>
</evidence>
<dbReference type="KEGG" id="yet:CH48_232"/>
<sequence>MVTDSDIEQRVIELFKKELPLVTTITFKKIPIKVDSVLQENFDFEDISDAADSYFKVFEVNYDNFDWRNYFPWKGKGFFSSKDPIQDKKPLTIRMFVESAKAGRWLYD</sequence>
<reference evidence="1 4" key="2">
    <citation type="submission" date="2015-03" db="EMBL/GenBank/DDBJ databases">
        <authorList>
            <person name="Murphy D."/>
        </authorList>
    </citation>
    <scope>NUCLEOTIDE SEQUENCE [LARGE SCALE GENOMIC DNA]</scope>
    <source>
        <strain evidence="1 4">IP26249</strain>
    </source>
</reference>
<evidence type="ECO:0000313" key="3">
    <source>
        <dbReference type="Proteomes" id="UP000041601"/>
    </source>
</evidence>
<dbReference type="Pfam" id="PF07377">
    <property type="entry name" value="DUF1493"/>
    <property type="match status" value="1"/>
</dbReference>
<keyword evidence="3" id="KW-1185">Reference proteome</keyword>
<organism evidence="1 4">
    <name type="scientific">Yersinia enterocolitica</name>
    <dbReference type="NCBI Taxonomy" id="630"/>
    <lineage>
        <taxon>Bacteria</taxon>
        <taxon>Pseudomonadati</taxon>
        <taxon>Pseudomonadota</taxon>
        <taxon>Gammaproteobacteria</taxon>
        <taxon>Enterobacterales</taxon>
        <taxon>Yersiniaceae</taxon>
        <taxon>Yersinia</taxon>
    </lineage>
</organism>
<dbReference type="PATRIC" id="fig|630.129.peg.2788"/>
<dbReference type="EMBL" id="CPXJ01000004">
    <property type="protein sequence ID" value="CND10609.1"/>
    <property type="molecule type" value="Genomic_DNA"/>
</dbReference>
<dbReference type="Proteomes" id="UP000041601">
    <property type="component" value="Unassembled WGS sequence"/>
</dbReference>
<dbReference type="EMBL" id="CGBR01000011">
    <property type="protein sequence ID" value="CFQ62163.1"/>
    <property type="molecule type" value="Genomic_DNA"/>
</dbReference>
<evidence type="ECO:0000313" key="1">
    <source>
        <dbReference type="EMBL" id="CFQ62163.1"/>
    </source>
</evidence>
<accession>A0A0E1NEH8</accession>
<name>A0A0E1NEH8_YEREN</name>
<reference evidence="2 3" key="1">
    <citation type="submission" date="2015-03" db="EMBL/GenBank/DDBJ databases">
        <authorList>
            <consortium name="Pathogen Informatics"/>
            <person name="Murphy D."/>
        </authorList>
    </citation>
    <scope>NUCLEOTIDE SEQUENCE [LARGE SCALE GENOMIC DNA]</scope>
    <source>
        <strain evidence="2 3">IP05342</strain>
    </source>
</reference>
<dbReference type="InterPro" id="IPR010862">
    <property type="entry name" value="DUF1493"/>
</dbReference>
<dbReference type="AlphaFoldDB" id="A0A0E1NEH8"/>
<dbReference type="RefSeq" id="WP_020283010.1">
    <property type="nucleotide sequence ID" value="NZ_CGBR01000011.1"/>
</dbReference>
<dbReference type="Proteomes" id="UP000048841">
    <property type="component" value="Unassembled WGS sequence"/>
</dbReference>